<dbReference type="InterPro" id="IPR013783">
    <property type="entry name" value="Ig-like_fold"/>
</dbReference>
<accession>A0ABQ6G7V3</accession>
<name>A0ABQ6G7V3_9CHLR</name>
<proteinExistence type="inferred from homology"/>
<dbReference type="InterPro" id="IPR000801">
    <property type="entry name" value="Esterase-like"/>
</dbReference>
<dbReference type="EMBL" id="BSRI01000003">
    <property type="protein sequence ID" value="GLV61174.1"/>
    <property type="molecule type" value="Genomic_DNA"/>
</dbReference>
<comment type="caution">
    <text evidence="6">The sequence shown here is derived from an EMBL/GenBank/DDBJ whole genome shotgun (WGS) entry which is preliminary data.</text>
</comment>
<dbReference type="PANTHER" id="PTHR48098">
    <property type="entry name" value="ENTEROCHELIN ESTERASE-RELATED"/>
    <property type="match status" value="1"/>
</dbReference>
<dbReference type="InterPro" id="IPR021764">
    <property type="entry name" value="Enterochelin_esterase_N"/>
</dbReference>
<evidence type="ECO:0000256" key="1">
    <source>
        <dbReference type="ARBA" id="ARBA00004496"/>
    </source>
</evidence>
<dbReference type="Proteomes" id="UP001344906">
    <property type="component" value="Unassembled WGS sequence"/>
</dbReference>
<evidence type="ECO:0000313" key="6">
    <source>
        <dbReference type="EMBL" id="GLV61174.1"/>
    </source>
</evidence>
<keyword evidence="7" id="KW-1185">Reference proteome</keyword>
<dbReference type="PANTHER" id="PTHR48098:SF3">
    <property type="entry name" value="IRON(III) ENTEROBACTIN ESTERASE"/>
    <property type="match status" value="1"/>
</dbReference>
<dbReference type="InterPro" id="IPR050583">
    <property type="entry name" value="Mycobacterial_A85_antigen"/>
</dbReference>
<gene>
    <name evidence="6" type="ORF">KDH_79900</name>
</gene>
<evidence type="ECO:0000313" key="7">
    <source>
        <dbReference type="Proteomes" id="UP001344906"/>
    </source>
</evidence>
<keyword evidence="2" id="KW-0963">Cytoplasm</keyword>
<dbReference type="Gene3D" id="2.60.40.10">
    <property type="entry name" value="Immunoglobulins"/>
    <property type="match status" value="1"/>
</dbReference>
<evidence type="ECO:0000256" key="3">
    <source>
        <dbReference type="ARBA" id="ARBA00022801"/>
    </source>
</evidence>
<protein>
    <recommendedName>
        <fullName evidence="5">Enterochelin esterase N-terminal domain-containing protein</fullName>
    </recommendedName>
</protein>
<dbReference type="InterPro" id="IPR029058">
    <property type="entry name" value="AB_hydrolase_fold"/>
</dbReference>
<dbReference type="RefSeq" id="WP_338258588.1">
    <property type="nucleotide sequence ID" value="NZ_BSRI01000003.1"/>
</dbReference>
<dbReference type="SUPFAM" id="SSF53474">
    <property type="entry name" value="alpha/beta-Hydrolases"/>
    <property type="match status" value="1"/>
</dbReference>
<sequence length="418" mass="47465">MTTKTSLTSPRLVQLQRDLQTGQAQALDLFWQDIGEQGTPLIEVVPGDEVHRLVTFLWKDPGETHNVVIIRGPTRWGDFAKNQMVRLPETNVWYKTYQVRSDMRTTYQLSLNDSLVPLDEVEDWKARTATFQVDPLNPHRYVFPQDEDTPEVPESVVSILELPHAPAQPWISPRTDVAQGNVEMHHFHSALLNNTRRVWVYTPPGYTGSNEPYGLLLLFDGFAYLRAIPTPTILDNLLHEHRLPPLVAVLLDSLDQETRNRELRCSPLLVDALRQELLPWIHEQYHVTTDPAQTIIGGLSAGGLAAAFVGYSASETFGNVLSQSGAFWWNWMLDDDSEAEWLTKQFVGQKKLPLRFYIEVGLLERATTVDQVVTNRHLRDVLQAKGYEASYAEFNGGHEYLCWRGSLANGLLTLLSKK</sequence>
<dbReference type="NCBIfam" id="NF007758">
    <property type="entry name" value="PRK10439.1"/>
    <property type="match status" value="1"/>
</dbReference>
<dbReference type="SUPFAM" id="SSF81296">
    <property type="entry name" value="E set domains"/>
    <property type="match status" value="1"/>
</dbReference>
<reference evidence="6 7" key="1">
    <citation type="submission" date="2023-02" db="EMBL/GenBank/DDBJ databases">
        <title>Dictyobacter halimunensis sp. nov., a new member of the class Ktedonobacteria from forest soil in a geothermal area.</title>
        <authorList>
            <person name="Rachmania M.K."/>
            <person name="Ningsih F."/>
            <person name="Sakai Y."/>
            <person name="Yabe S."/>
            <person name="Yokota A."/>
            <person name="Sjamsuridzal W."/>
        </authorList>
    </citation>
    <scope>NUCLEOTIDE SEQUENCE [LARGE SCALE GENOMIC DNA]</scope>
    <source>
        <strain evidence="6 7">S3.2.2.5</strain>
    </source>
</reference>
<dbReference type="Pfam" id="PF11806">
    <property type="entry name" value="Enterochelin_N"/>
    <property type="match status" value="1"/>
</dbReference>
<organism evidence="6 7">
    <name type="scientific">Dictyobacter halimunensis</name>
    <dbReference type="NCBI Taxonomy" id="3026934"/>
    <lineage>
        <taxon>Bacteria</taxon>
        <taxon>Bacillati</taxon>
        <taxon>Chloroflexota</taxon>
        <taxon>Ktedonobacteria</taxon>
        <taxon>Ktedonobacterales</taxon>
        <taxon>Dictyobacteraceae</taxon>
        <taxon>Dictyobacter</taxon>
    </lineage>
</organism>
<evidence type="ECO:0000259" key="5">
    <source>
        <dbReference type="Pfam" id="PF11806"/>
    </source>
</evidence>
<comment type="subcellular location">
    <subcellularLocation>
        <location evidence="1">Cytoplasm</location>
    </subcellularLocation>
</comment>
<comment type="similarity">
    <text evidence="4">Belongs to the Fes family.</text>
</comment>
<dbReference type="InterPro" id="IPR014756">
    <property type="entry name" value="Ig_E-set"/>
</dbReference>
<evidence type="ECO:0000256" key="2">
    <source>
        <dbReference type="ARBA" id="ARBA00022490"/>
    </source>
</evidence>
<keyword evidence="3" id="KW-0378">Hydrolase</keyword>
<feature type="domain" description="Enterochelin esterase N-terminal" evidence="5">
    <location>
        <begin position="54"/>
        <end position="170"/>
    </location>
</feature>
<evidence type="ECO:0000256" key="4">
    <source>
        <dbReference type="ARBA" id="ARBA00024201"/>
    </source>
</evidence>
<dbReference type="Pfam" id="PF00756">
    <property type="entry name" value="Esterase"/>
    <property type="match status" value="1"/>
</dbReference>
<dbReference type="Gene3D" id="3.40.50.1820">
    <property type="entry name" value="alpha/beta hydrolase"/>
    <property type="match status" value="1"/>
</dbReference>